<evidence type="ECO:0000313" key="2">
    <source>
        <dbReference type="EMBL" id="MXU92576.1"/>
    </source>
</evidence>
<keyword evidence="1" id="KW-0732">Signal</keyword>
<accession>A0A6B0US98</accession>
<dbReference type="AlphaFoldDB" id="A0A6B0US98"/>
<dbReference type="GO" id="GO:0003677">
    <property type="term" value="F:DNA binding"/>
    <property type="evidence" value="ECO:0007669"/>
    <property type="project" value="UniProtKB-KW"/>
</dbReference>
<dbReference type="PANTHER" id="PTHR33426:SF30">
    <property type="match status" value="1"/>
</dbReference>
<feature type="chain" id="PRO_5025347515" evidence="1">
    <location>
        <begin position="25"/>
        <end position="135"/>
    </location>
</feature>
<dbReference type="PANTHER" id="PTHR33426">
    <property type="entry name" value="C2H2-TYPE DOMAIN-CONTAINING PROTEIN"/>
    <property type="match status" value="1"/>
</dbReference>
<proteinExistence type="predicted"/>
<feature type="signal peptide" evidence="1">
    <location>
        <begin position="1"/>
        <end position="24"/>
    </location>
</feature>
<keyword evidence="2" id="KW-0238">DNA-binding</keyword>
<keyword evidence="2" id="KW-0371">Homeobox</keyword>
<dbReference type="EMBL" id="GIFC01010493">
    <property type="protein sequence ID" value="MXU92576.1"/>
    <property type="molecule type" value="Transcribed_RNA"/>
</dbReference>
<protein>
    <submittedName>
        <fullName evidence="2">Putative homeobox transcription factor sip1</fullName>
    </submittedName>
</protein>
<sequence length="135" mass="15007">MTESFRTLLAFIRLFTHMHLIVNGQTGILSKGFGAWLALVACVHSNVVGQGCLPREGFRAQFTVVRFFTCVRSIVEDQCAILSKGFGALLTFVRLFIRVYSTVRSQTVSLSKGFRTLIAFVRFFTCVCSNVLGQA</sequence>
<evidence type="ECO:0000256" key="1">
    <source>
        <dbReference type="SAM" id="SignalP"/>
    </source>
</evidence>
<name>A0A6B0US98_IXORI</name>
<reference evidence="2" key="1">
    <citation type="submission" date="2019-12" db="EMBL/GenBank/DDBJ databases">
        <title>An insight into the sialome of adult female Ixodes ricinus ticks feeding for 6 days.</title>
        <authorList>
            <person name="Perner J."/>
            <person name="Ribeiro J.M.C."/>
        </authorList>
    </citation>
    <scope>NUCLEOTIDE SEQUENCE</scope>
    <source>
        <strain evidence="2">Semi-engorged</strain>
        <tissue evidence="2">Salivary glands</tissue>
    </source>
</reference>
<organism evidence="2">
    <name type="scientific">Ixodes ricinus</name>
    <name type="common">Common tick</name>
    <name type="synonym">Acarus ricinus</name>
    <dbReference type="NCBI Taxonomy" id="34613"/>
    <lineage>
        <taxon>Eukaryota</taxon>
        <taxon>Metazoa</taxon>
        <taxon>Ecdysozoa</taxon>
        <taxon>Arthropoda</taxon>
        <taxon>Chelicerata</taxon>
        <taxon>Arachnida</taxon>
        <taxon>Acari</taxon>
        <taxon>Parasitiformes</taxon>
        <taxon>Ixodida</taxon>
        <taxon>Ixodoidea</taxon>
        <taxon>Ixodidae</taxon>
        <taxon>Ixodinae</taxon>
        <taxon>Ixodes</taxon>
    </lineage>
</organism>